<reference evidence="11" key="1">
    <citation type="submission" date="2020-01" db="EMBL/GenBank/DDBJ databases">
        <authorList>
            <person name="Rat A."/>
        </authorList>
    </citation>
    <scope>NUCLEOTIDE SEQUENCE</scope>
    <source>
        <strain evidence="11">LMG 31231</strain>
    </source>
</reference>
<evidence type="ECO:0000256" key="3">
    <source>
        <dbReference type="ARBA" id="ARBA00022448"/>
    </source>
</evidence>
<dbReference type="Gene3D" id="1.10.3720.10">
    <property type="entry name" value="MetI-like"/>
    <property type="match status" value="1"/>
</dbReference>
<feature type="region of interest" description="Disordered" evidence="9">
    <location>
        <begin position="1"/>
        <end position="71"/>
    </location>
</feature>
<feature type="transmembrane region" description="Helical" evidence="8">
    <location>
        <begin position="269"/>
        <end position="293"/>
    </location>
</feature>
<evidence type="ECO:0000256" key="2">
    <source>
        <dbReference type="ARBA" id="ARBA00007069"/>
    </source>
</evidence>
<feature type="compositionally biased region" description="Basic residues" evidence="9">
    <location>
        <begin position="1"/>
        <end position="10"/>
    </location>
</feature>
<dbReference type="CDD" id="cd06261">
    <property type="entry name" value="TM_PBP2"/>
    <property type="match status" value="1"/>
</dbReference>
<evidence type="ECO:0000259" key="10">
    <source>
        <dbReference type="PROSITE" id="PS50928"/>
    </source>
</evidence>
<keyword evidence="12" id="KW-1185">Reference proteome</keyword>
<evidence type="ECO:0000313" key="11">
    <source>
        <dbReference type="EMBL" id="MBR0670187.1"/>
    </source>
</evidence>
<accession>A0A9X9WSQ8</accession>
<evidence type="ECO:0000256" key="4">
    <source>
        <dbReference type="ARBA" id="ARBA00022475"/>
    </source>
</evidence>
<dbReference type="InterPro" id="IPR000515">
    <property type="entry name" value="MetI-like"/>
</dbReference>
<keyword evidence="6 8" id="KW-1133">Transmembrane helix</keyword>
<evidence type="ECO:0000256" key="8">
    <source>
        <dbReference type="RuleBase" id="RU363032"/>
    </source>
</evidence>
<feature type="transmembrane region" description="Helical" evidence="8">
    <location>
        <begin position="138"/>
        <end position="161"/>
    </location>
</feature>
<feature type="transmembrane region" description="Helical" evidence="8">
    <location>
        <begin position="226"/>
        <end position="248"/>
    </location>
</feature>
<dbReference type="SUPFAM" id="SSF161098">
    <property type="entry name" value="MetI-like"/>
    <property type="match status" value="1"/>
</dbReference>
<keyword evidence="5 8" id="KW-0812">Transmembrane</keyword>
<sequence>MPRKTGRRRCAVQTSTSPGTRKPWWRCRHERRRTGTGGTPRPPHPRARSGRAPPSPNPSGQRPKGLWEPTPGEHRAVRGRLLLLAPAWGWLLLFVAAPAAILAAIALAESDPGVPPFRLALSATGFATLTEDTYYLDALLTALRVAATTAALCLLIAYPMAMGIARAAPRRRVILLALLMLPFWTGFLLRVGAWIGLLRDEGWINGMLQAAGLTDAPLTLLYTEGAMIAGMVHAYLPFAVLPLFAAFLRLDPSLGEAAADLGARPAIAFLTVTLPVTAPAAAAAFLLVFIPAAGEYVIPELMGPPEAQLVGRVLWQEFFQNRDWPVAAALALALLVLLLVPIRLFQRLEART</sequence>
<dbReference type="PROSITE" id="PS50928">
    <property type="entry name" value="ABC_TM1"/>
    <property type="match status" value="1"/>
</dbReference>
<keyword evidence="7 8" id="KW-0472">Membrane</keyword>
<dbReference type="EMBL" id="JAAEDM010000005">
    <property type="protein sequence ID" value="MBR0670187.1"/>
    <property type="molecule type" value="Genomic_DNA"/>
</dbReference>
<comment type="similarity">
    <text evidence="2">Belongs to the binding-protein-dependent transport system permease family. CysTW subfamily.</text>
</comment>
<feature type="transmembrane region" description="Helical" evidence="8">
    <location>
        <begin position="324"/>
        <end position="345"/>
    </location>
</feature>
<evidence type="ECO:0000256" key="7">
    <source>
        <dbReference type="ARBA" id="ARBA00023136"/>
    </source>
</evidence>
<feature type="transmembrane region" description="Helical" evidence="8">
    <location>
        <begin position="173"/>
        <end position="197"/>
    </location>
</feature>
<feature type="transmembrane region" description="Helical" evidence="8">
    <location>
        <begin position="81"/>
        <end position="108"/>
    </location>
</feature>
<feature type="domain" description="ABC transmembrane type-1" evidence="10">
    <location>
        <begin position="139"/>
        <end position="345"/>
    </location>
</feature>
<gene>
    <name evidence="11" type="ORF">GXW76_03290</name>
</gene>
<comment type="caution">
    <text evidence="11">The sequence shown here is derived from an EMBL/GenBank/DDBJ whole genome shotgun (WGS) entry which is preliminary data.</text>
</comment>
<organism evidence="11 12">
    <name type="scientific">Neoroseomonas soli</name>
    <dbReference type="NCBI Taxonomy" id="1081025"/>
    <lineage>
        <taxon>Bacteria</taxon>
        <taxon>Pseudomonadati</taxon>
        <taxon>Pseudomonadota</taxon>
        <taxon>Alphaproteobacteria</taxon>
        <taxon>Acetobacterales</taxon>
        <taxon>Acetobacteraceae</taxon>
        <taxon>Neoroseomonas</taxon>
    </lineage>
</organism>
<evidence type="ECO:0000256" key="1">
    <source>
        <dbReference type="ARBA" id="ARBA00004651"/>
    </source>
</evidence>
<comment type="subcellular location">
    <subcellularLocation>
        <location evidence="1 8">Cell membrane</location>
        <topology evidence="1 8">Multi-pass membrane protein</topology>
    </subcellularLocation>
</comment>
<evidence type="ECO:0000313" key="12">
    <source>
        <dbReference type="Proteomes" id="UP001138751"/>
    </source>
</evidence>
<dbReference type="Proteomes" id="UP001138751">
    <property type="component" value="Unassembled WGS sequence"/>
</dbReference>
<dbReference type="Pfam" id="PF00528">
    <property type="entry name" value="BPD_transp_1"/>
    <property type="match status" value="1"/>
</dbReference>
<proteinExistence type="inferred from homology"/>
<dbReference type="PANTHER" id="PTHR42929">
    <property type="entry name" value="INNER MEMBRANE ABC TRANSPORTER PERMEASE PROTEIN YDCU-RELATED-RELATED"/>
    <property type="match status" value="1"/>
</dbReference>
<feature type="compositionally biased region" description="Basic residues" evidence="9">
    <location>
        <begin position="23"/>
        <end position="34"/>
    </location>
</feature>
<evidence type="ECO:0000256" key="5">
    <source>
        <dbReference type="ARBA" id="ARBA00022692"/>
    </source>
</evidence>
<dbReference type="InterPro" id="IPR035906">
    <property type="entry name" value="MetI-like_sf"/>
</dbReference>
<evidence type="ECO:0000256" key="6">
    <source>
        <dbReference type="ARBA" id="ARBA00022989"/>
    </source>
</evidence>
<dbReference type="GO" id="GO:0055085">
    <property type="term" value="P:transmembrane transport"/>
    <property type="evidence" value="ECO:0007669"/>
    <property type="project" value="InterPro"/>
</dbReference>
<dbReference type="AlphaFoldDB" id="A0A9X9WSQ8"/>
<protein>
    <submittedName>
        <fullName evidence="11">ABC transporter permease</fullName>
    </submittedName>
</protein>
<dbReference type="GO" id="GO:0005886">
    <property type="term" value="C:plasma membrane"/>
    <property type="evidence" value="ECO:0007669"/>
    <property type="project" value="UniProtKB-SubCell"/>
</dbReference>
<keyword evidence="4" id="KW-1003">Cell membrane</keyword>
<keyword evidence="3 8" id="KW-0813">Transport</keyword>
<name>A0A9X9WSQ8_9PROT</name>
<evidence type="ECO:0000256" key="9">
    <source>
        <dbReference type="SAM" id="MobiDB-lite"/>
    </source>
</evidence>
<reference evidence="11" key="2">
    <citation type="journal article" date="2021" name="Syst. Appl. Microbiol.">
        <title>Roseomonas hellenica sp. nov., isolated from roots of wild-growing Alkanna tinctoria.</title>
        <authorList>
            <person name="Rat A."/>
            <person name="Naranjo H.D."/>
            <person name="Lebbe L."/>
            <person name="Cnockaert M."/>
            <person name="Krigas N."/>
            <person name="Grigoriadou K."/>
            <person name="Maloupa E."/>
            <person name="Willems A."/>
        </authorList>
    </citation>
    <scope>NUCLEOTIDE SEQUENCE</scope>
    <source>
        <strain evidence="11">LMG 31231</strain>
    </source>
</reference>
<dbReference type="PANTHER" id="PTHR42929:SF3">
    <property type="entry name" value="PUTRESCINE TRANSPORT SYSTEM PERMEASE PROTEIN POTH"/>
    <property type="match status" value="1"/>
</dbReference>